<dbReference type="EMBL" id="VUJU01004742">
    <property type="protein sequence ID" value="KAF0753410.1"/>
    <property type="molecule type" value="Genomic_DNA"/>
</dbReference>
<comment type="caution">
    <text evidence="1">The sequence shown here is derived from an EMBL/GenBank/DDBJ whole genome shotgun (WGS) entry which is preliminary data.</text>
</comment>
<evidence type="ECO:0000313" key="2">
    <source>
        <dbReference type="Proteomes" id="UP000478052"/>
    </source>
</evidence>
<protein>
    <recommendedName>
        <fullName evidence="3">MULE domain-containing protein</fullName>
    </recommendedName>
</protein>
<sequence>MKSNPDDERVTRFADYLVDVYISEEAQYTPEVWAQTSAEPTLTTNACEYFHSHFNSRFYTTHPNIFIFIEKLKEFQLEVYIKLNSINEPFKFQNSKTKKKREKLEKLINKYNSNQIPIDEYESTICYCL</sequence>
<reference evidence="1 2" key="1">
    <citation type="submission" date="2019-08" db="EMBL/GenBank/DDBJ databases">
        <title>Whole genome of Aphis craccivora.</title>
        <authorList>
            <person name="Voronova N.V."/>
            <person name="Shulinski R.S."/>
            <person name="Bandarenka Y.V."/>
            <person name="Zhorov D.G."/>
            <person name="Warner D."/>
        </authorList>
    </citation>
    <scope>NUCLEOTIDE SEQUENCE [LARGE SCALE GENOMIC DNA]</scope>
    <source>
        <strain evidence="1">180601</strain>
        <tissue evidence="1">Whole Body</tissue>
    </source>
</reference>
<gene>
    <name evidence="1" type="ORF">FWK35_00036735</name>
</gene>
<organism evidence="1 2">
    <name type="scientific">Aphis craccivora</name>
    <name type="common">Cowpea aphid</name>
    <dbReference type="NCBI Taxonomy" id="307492"/>
    <lineage>
        <taxon>Eukaryota</taxon>
        <taxon>Metazoa</taxon>
        <taxon>Ecdysozoa</taxon>
        <taxon>Arthropoda</taxon>
        <taxon>Hexapoda</taxon>
        <taxon>Insecta</taxon>
        <taxon>Pterygota</taxon>
        <taxon>Neoptera</taxon>
        <taxon>Paraneoptera</taxon>
        <taxon>Hemiptera</taxon>
        <taxon>Sternorrhyncha</taxon>
        <taxon>Aphidomorpha</taxon>
        <taxon>Aphidoidea</taxon>
        <taxon>Aphididae</taxon>
        <taxon>Aphidini</taxon>
        <taxon>Aphis</taxon>
        <taxon>Aphis</taxon>
    </lineage>
</organism>
<proteinExistence type="predicted"/>
<accession>A0A6G0YD53</accession>
<name>A0A6G0YD53_APHCR</name>
<evidence type="ECO:0000313" key="1">
    <source>
        <dbReference type="EMBL" id="KAF0753410.1"/>
    </source>
</evidence>
<dbReference type="OrthoDB" id="6617361at2759"/>
<evidence type="ECO:0008006" key="3">
    <source>
        <dbReference type="Google" id="ProtNLM"/>
    </source>
</evidence>
<keyword evidence="2" id="KW-1185">Reference proteome</keyword>
<dbReference type="AlphaFoldDB" id="A0A6G0YD53"/>
<dbReference type="Proteomes" id="UP000478052">
    <property type="component" value="Unassembled WGS sequence"/>
</dbReference>